<protein>
    <recommendedName>
        <fullName evidence="6">Transporter</fullName>
    </recommendedName>
</protein>
<dbReference type="PANTHER" id="PTHR42948">
    <property type="entry name" value="TRANSPORTER"/>
    <property type="match status" value="1"/>
</dbReference>
<proteinExistence type="inferred from homology"/>
<dbReference type="EMBL" id="CP001684">
    <property type="protein sequence ID" value="ACV23427.1"/>
    <property type="molecule type" value="Genomic_DNA"/>
</dbReference>
<comment type="subcellular location">
    <subcellularLocation>
        <location evidence="1">Membrane</location>
        <topology evidence="1">Multi-pass membrane protein</topology>
    </subcellularLocation>
</comment>
<feature type="transmembrane region" description="Helical" evidence="7">
    <location>
        <begin position="92"/>
        <end position="113"/>
    </location>
</feature>
<dbReference type="eggNOG" id="COG0733">
    <property type="taxonomic scope" value="Bacteria"/>
</dbReference>
<dbReference type="PROSITE" id="PS00610">
    <property type="entry name" value="NA_NEUROTRAN_SYMP_1"/>
    <property type="match status" value="1"/>
</dbReference>
<dbReference type="PROSITE" id="PS50267">
    <property type="entry name" value="NA_NEUROTRAN_SYMP_3"/>
    <property type="match status" value="1"/>
</dbReference>
<evidence type="ECO:0000313" key="9">
    <source>
        <dbReference type="Proteomes" id="UP000002026"/>
    </source>
</evidence>
<feature type="transmembrane region" description="Helical" evidence="7">
    <location>
        <begin position="400"/>
        <end position="420"/>
    </location>
</feature>
<feature type="transmembrane region" description="Helical" evidence="7">
    <location>
        <begin position="228"/>
        <end position="251"/>
    </location>
</feature>
<dbReference type="PRINTS" id="PR00176">
    <property type="entry name" value="NANEUSMPORT"/>
</dbReference>
<keyword evidence="6" id="KW-0769">Symport</keyword>
<keyword evidence="2 6" id="KW-0813">Transport</keyword>
<dbReference type="Pfam" id="PF00209">
    <property type="entry name" value="SNF"/>
    <property type="match status" value="2"/>
</dbReference>
<dbReference type="SUPFAM" id="SSF161070">
    <property type="entry name" value="SNF-like"/>
    <property type="match status" value="1"/>
</dbReference>
<feature type="transmembrane region" description="Helical" evidence="7">
    <location>
        <begin position="177"/>
        <end position="198"/>
    </location>
</feature>
<feature type="transmembrane region" description="Helical" evidence="7">
    <location>
        <begin position="12"/>
        <end position="30"/>
    </location>
</feature>
<feature type="transmembrane region" description="Helical" evidence="7">
    <location>
        <begin position="146"/>
        <end position="165"/>
    </location>
</feature>
<keyword evidence="4 7" id="KW-1133">Transmembrane helix</keyword>
<name>C7N1Y6_SLAHD</name>
<evidence type="ECO:0000256" key="3">
    <source>
        <dbReference type="ARBA" id="ARBA00022692"/>
    </source>
</evidence>
<dbReference type="Proteomes" id="UP000002026">
    <property type="component" value="Chromosome"/>
</dbReference>
<keyword evidence="5 7" id="KW-0472">Membrane</keyword>
<accession>C7N1Y6</accession>
<dbReference type="AlphaFoldDB" id="C7N1Y6"/>
<organism evidence="8 9">
    <name type="scientific">Slackia heliotrinireducens (strain ATCC 29202 / DSM 20476 / NCTC 11029 / RHS 1)</name>
    <name type="common">Peptococcus heliotrinreducens</name>
    <dbReference type="NCBI Taxonomy" id="471855"/>
    <lineage>
        <taxon>Bacteria</taxon>
        <taxon>Bacillati</taxon>
        <taxon>Actinomycetota</taxon>
        <taxon>Coriobacteriia</taxon>
        <taxon>Eggerthellales</taxon>
        <taxon>Eggerthellaceae</taxon>
        <taxon>Slackia</taxon>
    </lineage>
</organism>
<feature type="transmembrane region" description="Helical" evidence="7">
    <location>
        <begin position="362"/>
        <end position="380"/>
    </location>
</feature>
<dbReference type="NCBIfam" id="NF037979">
    <property type="entry name" value="Na_transp"/>
    <property type="match status" value="1"/>
</dbReference>
<sequence>MAQEAREHFGSRIGFIFVAAGCAIGLGNVWRFPYIVGEYGGAAFIALYLVFLVILGLPVMVMEFAVGRASQQSTARAFDVLPSKKNFRWFGWWGYVGSMLLLMFYTSICGWMLSYIPKMASNMFDGADAALTETAFNAMVANPSEIMAWMLVSVAIGVIVCALGIEKGVERVSKFMMSSLLILMVVLCIRAITLPNAADGLKFYLLPDFGHLFAGDTLPQKMGSLGNAVYAAMGQAFFSLSVGMGGQAIFGSRIGRERSLTGEALSTVGMDTAVAIMAGLIIFPACFAYGINPDSGPSLVFQTLPVVFGQMPLGNVWGCLFFVFMGFAALSTVIGVFELLVTWTMDRWGWTRRQAVIRNGTMLAVLSIPCVLGFNVWSGLEIPGIGNIQGIEDFIVSSNILPLGGLVFTVFCCSSWGWGWDNFIAEVDAGEGIRFPKFLKGWCTYGIPVLGIIIFVMGYAPLVHTWIG</sequence>
<reference evidence="8 9" key="1">
    <citation type="journal article" date="2009" name="Stand. Genomic Sci.">
        <title>Complete genome sequence of Slackia heliotrinireducens type strain (RHS 1).</title>
        <authorList>
            <person name="Pukall R."/>
            <person name="Lapidus A."/>
            <person name="Nolan M."/>
            <person name="Copeland A."/>
            <person name="Glavina Del Rio T."/>
            <person name="Lucas S."/>
            <person name="Chen F."/>
            <person name="Tice H."/>
            <person name="Cheng J.F."/>
            <person name="Chertkov O."/>
            <person name="Bruce D."/>
            <person name="Goodwin L."/>
            <person name="Kuske C."/>
            <person name="Brettin T."/>
            <person name="Detter J.C."/>
            <person name="Han C."/>
            <person name="Pitluck S."/>
            <person name="Pati A."/>
            <person name="Mavrommatis K."/>
            <person name="Ivanova N."/>
            <person name="Ovchinnikova G."/>
            <person name="Chen A."/>
            <person name="Palaniappan K."/>
            <person name="Schneider S."/>
            <person name="Rohde M."/>
            <person name="Chain P."/>
            <person name="D'haeseleer P."/>
            <person name="Goker M."/>
            <person name="Bristow J."/>
            <person name="Eisen J.A."/>
            <person name="Markowitz V."/>
            <person name="Kyrpides N.C."/>
            <person name="Klenk H.P."/>
            <person name="Hugenholtz P."/>
        </authorList>
    </citation>
    <scope>NUCLEOTIDE SEQUENCE [LARGE SCALE GENOMIC DNA]</scope>
    <source>
        <strain evidence="9">ATCC 29202 / DSM 20476 / NCTC 11029 / RHS 1</strain>
    </source>
</reference>
<gene>
    <name evidence="8" type="ordered locus">Shel_24190</name>
</gene>
<evidence type="ECO:0000256" key="2">
    <source>
        <dbReference type="ARBA" id="ARBA00022448"/>
    </source>
</evidence>
<comment type="similarity">
    <text evidence="6">Belongs to the sodium:neurotransmitter symporter (SNF) (TC 2.A.22) family.</text>
</comment>
<feature type="transmembrane region" description="Helical" evidence="7">
    <location>
        <begin position="315"/>
        <end position="341"/>
    </location>
</feature>
<evidence type="ECO:0000256" key="6">
    <source>
        <dbReference type="RuleBase" id="RU003732"/>
    </source>
</evidence>
<evidence type="ECO:0000256" key="4">
    <source>
        <dbReference type="ARBA" id="ARBA00022989"/>
    </source>
</evidence>
<feature type="transmembrane region" description="Helical" evidence="7">
    <location>
        <begin position="441"/>
        <end position="462"/>
    </location>
</feature>
<evidence type="ECO:0000313" key="8">
    <source>
        <dbReference type="EMBL" id="ACV23427.1"/>
    </source>
</evidence>
<keyword evidence="3 6" id="KW-0812">Transmembrane</keyword>
<evidence type="ECO:0000256" key="1">
    <source>
        <dbReference type="ARBA" id="ARBA00004141"/>
    </source>
</evidence>
<dbReference type="InterPro" id="IPR047218">
    <property type="entry name" value="YocR/YhdH-like"/>
</dbReference>
<evidence type="ECO:0000256" key="5">
    <source>
        <dbReference type="ARBA" id="ARBA00023136"/>
    </source>
</evidence>
<dbReference type="PANTHER" id="PTHR42948:SF1">
    <property type="entry name" value="TRANSPORTER"/>
    <property type="match status" value="1"/>
</dbReference>
<dbReference type="HOGENOM" id="CLU_006855_3_0_11"/>
<feature type="transmembrane region" description="Helical" evidence="7">
    <location>
        <begin position="272"/>
        <end position="291"/>
    </location>
</feature>
<dbReference type="GO" id="GO:0016020">
    <property type="term" value="C:membrane"/>
    <property type="evidence" value="ECO:0007669"/>
    <property type="project" value="UniProtKB-SubCell"/>
</dbReference>
<dbReference type="KEGG" id="shi:Shel_24190"/>
<keyword evidence="9" id="KW-1185">Reference proteome</keyword>
<dbReference type="GO" id="GO:0015293">
    <property type="term" value="F:symporter activity"/>
    <property type="evidence" value="ECO:0007669"/>
    <property type="project" value="UniProtKB-KW"/>
</dbReference>
<dbReference type="InterPro" id="IPR000175">
    <property type="entry name" value="Na/ntran_symport"/>
</dbReference>
<feature type="transmembrane region" description="Helical" evidence="7">
    <location>
        <begin position="42"/>
        <end position="66"/>
    </location>
</feature>
<dbReference type="RefSeq" id="WP_012799526.1">
    <property type="nucleotide sequence ID" value="NC_013165.1"/>
</dbReference>
<dbReference type="InterPro" id="IPR037272">
    <property type="entry name" value="SNS_sf"/>
</dbReference>
<evidence type="ECO:0000256" key="7">
    <source>
        <dbReference type="SAM" id="Phobius"/>
    </source>
</evidence>
<dbReference type="CDD" id="cd10336">
    <property type="entry name" value="SLC6sbd_Tyt1-Like"/>
    <property type="match status" value="1"/>
</dbReference>